<dbReference type="EMBL" id="JOKM01000038">
    <property type="protein sequence ID" value="KGB24423.1"/>
    <property type="molecule type" value="Genomic_DNA"/>
</dbReference>
<gene>
    <name evidence="2" type="ORF">AtDm6_1131</name>
</gene>
<keyword evidence="3" id="KW-1185">Reference proteome</keyword>
<evidence type="ECO:0000313" key="3">
    <source>
        <dbReference type="Proteomes" id="UP000029448"/>
    </source>
</evidence>
<organism evidence="2 3">
    <name type="scientific">Acetobacter tropicalis</name>
    <dbReference type="NCBI Taxonomy" id="104102"/>
    <lineage>
        <taxon>Bacteria</taxon>
        <taxon>Pseudomonadati</taxon>
        <taxon>Pseudomonadota</taxon>
        <taxon>Alphaproteobacteria</taxon>
        <taxon>Acetobacterales</taxon>
        <taxon>Acetobacteraceae</taxon>
        <taxon>Acetobacter</taxon>
    </lineage>
</organism>
<dbReference type="Proteomes" id="UP000029448">
    <property type="component" value="Unassembled WGS sequence"/>
</dbReference>
<comment type="caution">
    <text evidence="2">The sequence shown here is derived from an EMBL/GenBank/DDBJ whole genome shotgun (WGS) entry which is preliminary data.</text>
</comment>
<accession>A0A095B639</accession>
<dbReference type="AlphaFoldDB" id="A0A095B639"/>
<name>A0A095B639_9PROT</name>
<dbReference type="PATRIC" id="fig|104102.7.peg.1123"/>
<evidence type="ECO:0000256" key="1">
    <source>
        <dbReference type="SAM" id="MobiDB-lite"/>
    </source>
</evidence>
<proteinExistence type="predicted"/>
<evidence type="ECO:0000313" key="2">
    <source>
        <dbReference type="EMBL" id="KGB24423.1"/>
    </source>
</evidence>
<reference evidence="2 3" key="1">
    <citation type="submission" date="2014-06" db="EMBL/GenBank/DDBJ databases">
        <title>Functional and comparative genomic analyses of the Drosophila gut microbiota identify candidate symbiosis factors.</title>
        <authorList>
            <person name="Newell P.D."/>
            <person name="Chaston J.M."/>
            <person name="Douglas A.E."/>
        </authorList>
    </citation>
    <scope>NUCLEOTIDE SEQUENCE [LARGE SCALE GENOMIC DNA]</scope>
    <source>
        <strain evidence="2 3">DmCS_006</strain>
    </source>
</reference>
<protein>
    <submittedName>
        <fullName evidence="2">Uncharacterized protein</fullName>
    </submittedName>
</protein>
<feature type="region of interest" description="Disordered" evidence="1">
    <location>
        <begin position="13"/>
        <end position="42"/>
    </location>
</feature>
<sequence length="42" mass="4561">MPYPCFTFSLLPPAPAKGASHAGDKKPQTEAFIPTRFSQDLP</sequence>